<keyword evidence="4 13" id="KW-0812">Transmembrane</keyword>
<keyword evidence="7" id="KW-0143">Chaperone</keyword>
<dbReference type="PANTHER" id="PTHR47529">
    <property type="entry name" value="PEPTIDYL-PROLYL CIS-TRANS ISOMERASE D"/>
    <property type="match status" value="1"/>
</dbReference>
<keyword evidence="16" id="KW-1185">Reference proteome</keyword>
<evidence type="ECO:0000313" key="16">
    <source>
        <dbReference type="Proteomes" id="UP000192761"/>
    </source>
</evidence>
<dbReference type="GO" id="GO:0003755">
    <property type="term" value="F:peptidyl-prolyl cis-trans isomerase activity"/>
    <property type="evidence" value="ECO:0007669"/>
    <property type="project" value="UniProtKB-KW"/>
</dbReference>
<evidence type="ECO:0000256" key="3">
    <source>
        <dbReference type="ARBA" id="ARBA00022519"/>
    </source>
</evidence>
<gene>
    <name evidence="15" type="ORF">SAMN02745857_00667</name>
</gene>
<feature type="domain" description="PpiC" evidence="14">
    <location>
        <begin position="248"/>
        <end position="352"/>
    </location>
</feature>
<keyword evidence="3" id="KW-0997">Cell inner membrane</keyword>
<dbReference type="PANTHER" id="PTHR47529:SF1">
    <property type="entry name" value="PERIPLASMIC CHAPERONE PPID"/>
    <property type="match status" value="1"/>
</dbReference>
<dbReference type="GO" id="GO:0005886">
    <property type="term" value="C:plasma membrane"/>
    <property type="evidence" value="ECO:0007669"/>
    <property type="project" value="UniProtKB-SubCell"/>
</dbReference>
<dbReference type="InterPro" id="IPR027304">
    <property type="entry name" value="Trigger_fact/SurA_dom_sf"/>
</dbReference>
<evidence type="ECO:0000256" key="9">
    <source>
        <dbReference type="ARBA" id="ARBA00038408"/>
    </source>
</evidence>
<keyword evidence="6 13" id="KW-0472">Membrane</keyword>
<keyword evidence="12" id="KW-0697">Rotamase</keyword>
<evidence type="ECO:0000256" key="8">
    <source>
        <dbReference type="ARBA" id="ARBA00023235"/>
    </source>
</evidence>
<evidence type="ECO:0000256" key="11">
    <source>
        <dbReference type="ARBA" id="ARBA00042775"/>
    </source>
</evidence>
<proteinExistence type="inferred from homology"/>
<dbReference type="EMBL" id="FWXD01000003">
    <property type="protein sequence ID" value="SMC19210.1"/>
    <property type="molecule type" value="Genomic_DNA"/>
</dbReference>
<evidence type="ECO:0000313" key="15">
    <source>
        <dbReference type="EMBL" id="SMC19210.1"/>
    </source>
</evidence>
<dbReference type="AlphaFoldDB" id="A0A1W1X5U4"/>
<dbReference type="InterPro" id="IPR052029">
    <property type="entry name" value="PpiD_chaperone"/>
</dbReference>
<comment type="subcellular location">
    <subcellularLocation>
        <location evidence="1">Cell inner membrane</location>
        <topology evidence="1">Single-pass type II membrane protein</topology>
        <orientation evidence="1">Periplasmic side</orientation>
    </subcellularLocation>
</comment>
<evidence type="ECO:0000256" key="2">
    <source>
        <dbReference type="ARBA" id="ARBA00022475"/>
    </source>
</evidence>
<dbReference type="SUPFAM" id="SSF54534">
    <property type="entry name" value="FKBP-like"/>
    <property type="match status" value="1"/>
</dbReference>
<dbReference type="OrthoDB" id="9812372at2"/>
<evidence type="ECO:0000256" key="10">
    <source>
        <dbReference type="ARBA" id="ARBA00040743"/>
    </source>
</evidence>
<organism evidence="15 16">
    <name type="scientific">Andreprevotia lacus DSM 23236</name>
    <dbReference type="NCBI Taxonomy" id="1121001"/>
    <lineage>
        <taxon>Bacteria</taxon>
        <taxon>Pseudomonadati</taxon>
        <taxon>Pseudomonadota</taxon>
        <taxon>Betaproteobacteria</taxon>
        <taxon>Neisseriales</taxon>
        <taxon>Chitinibacteraceae</taxon>
        <taxon>Andreprevotia</taxon>
    </lineage>
</organism>
<dbReference type="Gene3D" id="3.10.50.40">
    <property type="match status" value="1"/>
</dbReference>
<protein>
    <recommendedName>
        <fullName evidence="10">Periplasmic chaperone PpiD</fullName>
    </recommendedName>
    <alternativeName>
        <fullName evidence="11">Periplasmic folding chaperone</fullName>
    </alternativeName>
</protein>
<keyword evidence="8 12" id="KW-0413">Isomerase</keyword>
<evidence type="ECO:0000256" key="12">
    <source>
        <dbReference type="PROSITE-ProRule" id="PRU00278"/>
    </source>
</evidence>
<dbReference type="Pfam" id="PF13624">
    <property type="entry name" value="SurA_N_3"/>
    <property type="match status" value="1"/>
</dbReference>
<evidence type="ECO:0000256" key="4">
    <source>
        <dbReference type="ARBA" id="ARBA00022692"/>
    </source>
</evidence>
<dbReference type="InterPro" id="IPR046357">
    <property type="entry name" value="PPIase_dom_sf"/>
</dbReference>
<dbReference type="Proteomes" id="UP000192761">
    <property type="component" value="Unassembled WGS sequence"/>
</dbReference>
<keyword evidence="5 13" id="KW-1133">Transmembrane helix</keyword>
<dbReference type="Pfam" id="PF13616">
    <property type="entry name" value="Rotamase_3"/>
    <property type="match status" value="1"/>
</dbReference>
<feature type="transmembrane region" description="Helical" evidence="13">
    <location>
        <begin position="12"/>
        <end position="32"/>
    </location>
</feature>
<dbReference type="STRING" id="1121001.SAMN02745857_00667"/>
<evidence type="ECO:0000256" key="7">
    <source>
        <dbReference type="ARBA" id="ARBA00023186"/>
    </source>
</evidence>
<dbReference type="InterPro" id="IPR023058">
    <property type="entry name" value="PPIase_PpiC_CS"/>
</dbReference>
<keyword evidence="2" id="KW-1003">Cell membrane</keyword>
<evidence type="ECO:0000256" key="6">
    <source>
        <dbReference type="ARBA" id="ARBA00023136"/>
    </source>
</evidence>
<dbReference type="SUPFAM" id="SSF109998">
    <property type="entry name" value="Triger factor/SurA peptide-binding domain-like"/>
    <property type="match status" value="1"/>
</dbReference>
<evidence type="ECO:0000256" key="1">
    <source>
        <dbReference type="ARBA" id="ARBA00004382"/>
    </source>
</evidence>
<dbReference type="InterPro" id="IPR000297">
    <property type="entry name" value="PPIase_PpiC"/>
</dbReference>
<comment type="similarity">
    <text evidence="9">Belongs to the PpiD chaperone family.</text>
</comment>
<evidence type="ECO:0000256" key="13">
    <source>
        <dbReference type="SAM" id="Phobius"/>
    </source>
</evidence>
<reference evidence="15 16" key="1">
    <citation type="submission" date="2017-04" db="EMBL/GenBank/DDBJ databases">
        <authorList>
            <person name="Afonso C.L."/>
            <person name="Miller P.J."/>
            <person name="Scott M.A."/>
            <person name="Spackman E."/>
            <person name="Goraichik I."/>
            <person name="Dimitrov K.M."/>
            <person name="Suarez D.L."/>
            <person name="Swayne D.E."/>
        </authorList>
    </citation>
    <scope>NUCLEOTIDE SEQUENCE [LARGE SCALE GENOMIC DNA]</scope>
    <source>
        <strain evidence="15 16">DSM 23236</strain>
    </source>
</reference>
<evidence type="ECO:0000256" key="5">
    <source>
        <dbReference type="ARBA" id="ARBA00022989"/>
    </source>
</evidence>
<dbReference type="PROSITE" id="PS01096">
    <property type="entry name" value="PPIC_PPIASE_1"/>
    <property type="match status" value="1"/>
</dbReference>
<accession>A0A1W1X5U4</accession>
<name>A0A1W1X5U4_9NEIS</name>
<sequence length="617" mass="66856">MFDFVEKNKTSVQVVLGLVALGLMVGVGVQGLSALQGGNNYLAKVGSTEITEADVAKATQGQPVSNEMKPMVVRQLIDRQLVLEQAHKLHFGPSADQLRDTIAAYPVFQENGQFNNQTYQKVLAAQGMSPKDFEKLMSDDLAGRQLLSALPLSVIASNATLDRLTRAIGEKRLVAGALINPADYLAQATVSDAEIKQYYDKNAAQFKLPEQVKLEYIALSRGTLVDAQVVSDADVQKYFDEHQKELTREQRKASHILIAVAPSANAEQQKAAQDKAEALLKQARANPAKFGELAKANSDDKGSGANGGDLGWFDDSVQFVPEFKAAALKLGKGEFSGLVRTQFGFHIIHIDDVKTRTLADVKPEIVAQLKQQKAQTAFQAQLEKFNDTVYNQADSLKPAADAYKLAIMSSDWVSKTSAKDSVLNNPKLLEAVFSDDVLKKKHNTEGIETLPGTVVAARVVDYKPAQQQPLASVSADIQIKLKQEKAAKLAADDGAKKLAALQKGQDVPLKWQEQRELTRMGDRSVDPKALNGLFSVPAAKLPAYASGNVPGQGFVIYKAIKSIPAEQPGAGERKGLMTQLERAYGKAEQDSYLDGIKANFKVVYGHGMTAPAKPEAQ</sequence>
<dbReference type="Gene3D" id="1.10.4030.10">
    <property type="entry name" value="Porin chaperone SurA, peptide-binding domain"/>
    <property type="match status" value="1"/>
</dbReference>
<dbReference type="RefSeq" id="WP_084089131.1">
    <property type="nucleotide sequence ID" value="NZ_FWXD01000003.1"/>
</dbReference>
<dbReference type="PROSITE" id="PS50198">
    <property type="entry name" value="PPIC_PPIASE_2"/>
    <property type="match status" value="1"/>
</dbReference>
<evidence type="ECO:0000259" key="14">
    <source>
        <dbReference type="PROSITE" id="PS50198"/>
    </source>
</evidence>